<dbReference type="OrthoDB" id="2747179at2759"/>
<accession>A0A0C3EFZ8</accession>
<reference evidence="1 2" key="1">
    <citation type="submission" date="2014-04" db="EMBL/GenBank/DDBJ databases">
        <authorList>
            <consortium name="DOE Joint Genome Institute"/>
            <person name="Kuo A."/>
            <person name="Kohler A."/>
            <person name="Nagy L.G."/>
            <person name="Floudas D."/>
            <person name="Copeland A."/>
            <person name="Barry K.W."/>
            <person name="Cichocki N."/>
            <person name="Veneault-Fourrey C."/>
            <person name="LaButti K."/>
            <person name="Lindquist E.A."/>
            <person name="Lipzen A."/>
            <person name="Lundell T."/>
            <person name="Morin E."/>
            <person name="Murat C."/>
            <person name="Sun H."/>
            <person name="Tunlid A."/>
            <person name="Henrissat B."/>
            <person name="Grigoriev I.V."/>
            <person name="Hibbett D.S."/>
            <person name="Martin F."/>
            <person name="Nordberg H.P."/>
            <person name="Cantor M.N."/>
            <person name="Hua S.X."/>
        </authorList>
    </citation>
    <scope>NUCLEOTIDE SEQUENCE [LARGE SCALE GENOMIC DNA]</scope>
    <source>
        <strain evidence="1 2">Foug A</strain>
    </source>
</reference>
<organism evidence="1 2">
    <name type="scientific">Scleroderma citrinum Foug A</name>
    <dbReference type="NCBI Taxonomy" id="1036808"/>
    <lineage>
        <taxon>Eukaryota</taxon>
        <taxon>Fungi</taxon>
        <taxon>Dikarya</taxon>
        <taxon>Basidiomycota</taxon>
        <taxon>Agaricomycotina</taxon>
        <taxon>Agaricomycetes</taxon>
        <taxon>Agaricomycetidae</taxon>
        <taxon>Boletales</taxon>
        <taxon>Sclerodermatineae</taxon>
        <taxon>Sclerodermataceae</taxon>
        <taxon>Scleroderma</taxon>
    </lineage>
</organism>
<evidence type="ECO:0000313" key="2">
    <source>
        <dbReference type="Proteomes" id="UP000053989"/>
    </source>
</evidence>
<sequence>MTQYSSYDSPLTAYPLLRSRLEGTSWSCPSSIPDLHPLRQAVLQRVLTQLTAHDRGVRVCQYEVPGGGVCRDEGCDGLHLSRLTTSEPSDAEVAAFVHRGRCDRRALEDALARVRRRGVRDTDAAVRQALAGLGMRE</sequence>
<keyword evidence="2" id="KW-1185">Reference proteome</keyword>
<proteinExistence type="predicted"/>
<reference evidence="2" key="2">
    <citation type="submission" date="2015-01" db="EMBL/GenBank/DDBJ databases">
        <title>Evolutionary Origins and Diversification of the Mycorrhizal Mutualists.</title>
        <authorList>
            <consortium name="DOE Joint Genome Institute"/>
            <consortium name="Mycorrhizal Genomics Consortium"/>
            <person name="Kohler A."/>
            <person name="Kuo A."/>
            <person name="Nagy L.G."/>
            <person name="Floudas D."/>
            <person name="Copeland A."/>
            <person name="Barry K.W."/>
            <person name="Cichocki N."/>
            <person name="Veneault-Fourrey C."/>
            <person name="LaButti K."/>
            <person name="Lindquist E.A."/>
            <person name="Lipzen A."/>
            <person name="Lundell T."/>
            <person name="Morin E."/>
            <person name="Murat C."/>
            <person name="Riley R."/>
            <person name="Ohm R."/>
            <person name="Sun H."/>
            <person name="Tunlid A."/>
            <person name="Henrissat B."/>
            <person name="Grigoriev I.V."/>
            <person name="Hibbett D.S."/>
            <person name="Martin F."/>
        </authorList>
    </citation>
    <scope>NUCLEOTIDE SEQUENCE [LARGE SCALE GENOMIC DNA]</scope>
    <source>
        <strain evidence="2">Foug A</strain>
    </source>
</reference>
<evidence type="ECO:0000313" key="1">
    <source>
        <dbReference type="EMBL" id="KIM66851.1"/>
    </source>
</evidence>
<dbReference type="InParanoid" id="A0A0C3EFZ8"/>
<protein>
    <submittedName>
        <fullName evidence="1">Uncharacterized protein</fullName>
    </submittedName>
</protein>
<dbReference type="AlphaFoldDB" id="A0A0C3EFZ8"/>
<name>A0A0C3EFZ8_9AGAM</name>
<dbReference type="Proteomes" id="UP000053989">
    <property type="component" value="Unassembled WGS sequence"/>
</dbReference>
<dbReference type="HOGENOM" id="CLU_1866308_0_0_1"/>
<dbReference type="EMBL" id="KN822015">
    <property type="protein sequence ID" value="KIM66851.1"/>
    <property type="molecule type" value="Genomic_DNA"/>
</dbReference>
<gene>
    <name evidence="1" type="ORF">SCLCIDRAFT_21624</name>
</gene>